<dbReference type="Gene3D" id="3.40.630.30">
    <property type="match status" value="1"/>
</dbReference>
<comment type="caution">
    <text evidence="4">The sequence shown here is derived from an EMBL/GenBank/DDBJ whole genome shotgun (WGS) entry which is preliminary data.</text>
</comment>
<name>A0A398C089_9RHOB</name>
<evidence type="ECO:0000256" key="1">
    <source>
        <dbReference type="ARBA" id="ARBA00022679"/>
    </source>
</evidence>
<dbReference type="PROSITE" id="PS51186">
    <property type="entry name" value="GNAT"/>
    <property type="match status" value="1"/>
</dbReference>
<dbReference type="GO" id="GO:0016747">
    <property type="term" value="F:acyltransferase activity, transferring groups other than amino-acyl groups"/>
    <property type="evidence" value="ECO:0007669"/>
    <property type="project" value="InterPro"/>
</dbReference>
<proteinExistence type="predicted"/>
<reference evidence="4 5" key="1">
    <citation type="submission" date="2018-09" db="EMBL/GenBank/DDBJ databases">
        <title>Gemmobacter lutimaris sp. nov., a marine bacterium isolated from tidal flat.</title>
        <authorList>
            <person name="Lee D.W."/>
            <person name="Yoo Y."/>
            <person name="Kim J.-J."/>
            <person name="Kim B.S."/>
        </authorList>
    </citation>
    <scope>NUCLEOTIDE SEQUENCE [LARGE SCALE GENOMIC DNA]</scope>
    <source>
        <strain evidence="4 5">YJ-T1-11</strain>
    </source>
</reference>
<dbReference type="InterPro" id="IPR050832">
    <property type="entry name" value="Bact_Acetyltransf"/>
</dbReference>
<dbReference type="OrthoDB" id="9805924at2"/>
<dbReference type="InterPro" id="IPR016181">
    <property type="entry name" value="Acyl_CoA_acyltransferase"/>
</dbReference>
<dbReference type="SUPFAM" id="SSF55729">
    <property type="entry name" value="Acyl-CoA N-acyltransferases (Nat)"/>
    <property type="match status" value="1"/>
</dbReference>
<organism evidence="4 5">
    <name type="scientific">Gemmobacter lutimaris</name>
    <dbReference type="NCBI Taxonomy" id="2306023"/>
    <lineage>
        <taxon>Bacteria</taxon>
        <taxon>Pseudomonadati</taxon>
        <taxon>Pseudomonadota</taxon>
        <taxon>Alphaproteobacteria</taxon>
        <taxon>Rhodobacterales</taxon>
        <taxon>Paracoccaceae</taxon>
        <taxon>Gemmobacter</taxon>
    </lineage>
</organism>
<evidence type="ECO:0000256" key="2">
    <source>
        <dbReference type="ARBA" id="ARBA00023315"/>
    </source>
</evidence>
<keyword evidence="2" id="KW-0012">Acyltransferase</keyword>
<dbReference type="EMBL" id="QXXQ01000002">
    <property type="protein sequence ID" value="RID92973.1"/>
    <property type="molecule type" value="Genomic_DNA"/>
</dbReference>
<dbReference type="Proteomes" id="UP000266649">
    <property type="component" value="Unassembled WGS sequence"/>
</dbReference>
<protein>
    <submittedName>
        <fullName evidence="4">GNAT family N-acetyltransferase</fullName>
    </submittedName>
</protein>
<dbReference type="CDD" id="cd04301">
    <property type="entry name" value="NAT_SF"/>
    <property type="match status" value="1"/>
</dbReference>
<dbReference type="PANTHER" id="PTHR43877">
    <property type="entry name" value="AMINOALKYLPHOSPHONATE N-ACETYLTRANSFERASE-RELATED-RELATED"/>
    <property type="match status" value="1"/>
</dbReference>
<keyword evidence="1 4" id="KW-0808">Transferase</keyword>
<evidence type="ECO:0000313" key="4">
    <source>
        <dbReference type="EMBL" id="RID92973.1"/>
    </source>
</evidence>
<gene>
    <name evidence="4" type="ORF">D2N39_04760</name>
</gene>
<dbReference type="InterPro" id="IPR000182">
    <property type="entry name" value="GNAT_dom"/>
</dbReference>
<evidence type="ECO:0000259" key="3">
    <source>
        <dbReference type="PROSITE" id="PS51186"/>
    </source>
</evidence>
<dbReference type="RefSeq" id="WP_119133627.1">
    <property type="nucleotide sequence ID" value="NZ_QXXQ01000002.1"/>
</dbReference>
<dbReference type="Pfam" id="PF00583">
    <property type="entry name" value="Acetyltransf_1"/>
    <property type="match status" value="1"/>
</dbReference>
<feature type="domain" description="N-acetyltransferase" evidence="3">
    <location>
        <begin position="6"/>
        <end position="153"/>
    </location>
</feature>
<evidence type="ECO:0000313" key="5">
    <source>
        <dbReference type="Proteomes" id="UP000266649"/>
    </source>
</evidence>
<dbReference type="AlphaFoldDB" id="A0A398C089"/>
<accession>A0A398C089</accession>
<sequence>MPTHPLTLLALGPEDARLAADFVHRLIVELSGDPDIPTSPYREAAADLLGSGRIGGAKALVAGQVAGLILLDDCAAIYAGGRFGEITELYVLPGYRSQGVAARLIGWAVAQGQARGWRRIEVGAPALPEWQRSFDFYRREGFAEVGPRLRRLL</sequence>
<keyword evidence="5" id="KW-1185">Reference proteome</keyword>